<proteinExistence type="predicted"/>
<feature type="domain" description="DUF1549" evidence="2">
    <location>
        <begin position="34"/>
        <end position="216"/>
    </location>
</feature>
<dbReference type="InterPro" id="IPR022655">
    <property type="entry name" value="DUF1553"/>
</dbReference>
<name>A0A517Y1A9_9BACT</name>
<dbReference type="PANTHER" id="PTHR35889:SF3">
    <property type="entry name" value="F-BOX DOMAIN-CONTAINING PROTEIN"/>
    <property type="match status" value="1"/>
</dbReference>
<dbReference type="Proteomes" id="UP000319576">
    <property type="component" value="Chromosome"/>
</dbReference>
<dbReference type="OrthoDB" id="289126at2"/>
<dbReference type="InterPro" id="IPR011444">
    <property type="entry name" value="DUF1549"/>
</dbReference>
<reference evidence="4 5" key="1">
    <citation type="submission" date="2019-02" db="EMBL/GenBank/DDBJ databases">
        <title>Deep-cultivation of Planctomycetes and their phenomic and genomic characterization uncovers novel biology.</title>
        <authorList>
            <person name="Wiegand S."/>
            <person name="Jogler M."/>
            <person name="Boedeker C."/>
            <person name="Pinto D."/>
            <person name="Vollmers J."/>
            <person name="Rivas-Marin E."/>
            <person name="Kohn T."/>
            <person name="Peeters S.H."/>
            <person name="Heuer A."/>
            <person name="Rast P."/>
            <person name="Oberbeckmann S."/>
            <person name="Bunk B."/>
            <person name="Jeske O."/>
            <person name="Meyerdierks A."/>
            <person name="Storesund J.E."/>
            <person name="Kallscheuer N."/>
            <person name="Luecker S."/>
            <person name="Lage O.M."/>
            <person name="Pohl T."/>
            <person name="Merkel B.J."/>
            <person name="Hornburger P."/>
            <person name="Mueller R.-W."/>
            <person name="Bruemmer F."/>
            <person name="Labrenz M."/>
            <person name="Spormann A.M."/>
            <person name="Op den Camp H."/>
            <person name="Overmann J."/>
            <person name="Amann R."/>
            <person name="Jetten M.S.M."/>
            <person name="Mascher T."/>
            <person name="Medema M.H."/>
            <person name="Devos D.P."/>
            <person name="Kaster A.-K."/>
            <person name="Ovreas L."/>
            <person name="Rohde M."/>
            <person name="Galperin M.Y."/>
            <person name="Jogler C."/>
        </authorList>
    </citation>
    <scope>NUCLEOTIDE SEQUENCE [LARGE SCALE GENOMIC DNA]</scope>
    <source>
        <strain evidence="4 5">ETA_A1</strain>
    </source>
</reference>
<sequence length="516" mass="55872" precursor="true">MRRLIPSGIALALVAVVAPAAAADPDPTTVTRLIDGAVTKRLGAEKLTASPAASDAEFLRRVSLDIAGTIPSPDRVAAFLASPDPDKRRKLIDELLDSPGYARRMTDIWSGLLIPNTAAAARQKHDPMATWLQTRFAANVRLDALARGVLTAGGLQDENGAVTFYLTHESVDEITDRVSRVFLGVQIQCAQCHKHPFGDWTQAEYWGMAAFFTKVKSVYVREGAVQKYGAREEVTATKAKALLMVPPSAKAAAPTFLRGAKAAVPADGPYLPALADWVASPDNPYFARAGVNRVWYQFFGRGLVTPVDDMTDDNAPSHPELLAALAKEFAGSGFDLKHLVRGICNSATYQRTSKPAAGNAADMTLYSHAAVRVMTPFQLNDSLESVFALADNEKTPPPTDATRKTKAGERGRFVAFFRGEDDPDPTEFQAGIPQALYLMNSGHHYRIAKAANEVVARLKTSEAVVERLFLATLSRPPTAAEMGAMTSHVARATDKRTAYHDILWALVNSTEFISNH</sequence>
<keyword evidence="5" id="KW-1185">Reference proteome</keyword>
<dbReference type="AlphaFoldDB" id="A0A517Y1A9"/>
<feature type="chain" id="PRO_5021997181" description="DUF1549 domain-containing protein" evidence="1">
    <location>
        <begin position="23"/>
        <end position="516"/>
    </location>
</feature>
<evidence type="ECO:0000313" key="4">
    <source>
        <dbReference type="EMBL" id="QDU23557.1"/>
    </source>
</evidence>
<protein>
    <recommendedName>
        <fullName evidence="6">DUF1549 domain-containing protein</fullName>
    </recommendedName>
</protein>
<evidence type="ECO:0000313" key="5">
    <source>
        <dbReference type="Proteomes" id="UP000319576"/>
    </source>
</evidence>
<dbReference type="EMBL" id="CP036273">
    <property type="protein sequence ID" value="QDU23557.1"/>
    <property type="molecule type" value="Genomic_DNA"/>
</dbReference>
<evidence type="ECO:0000256" key="1">
    <source>
        <dbReference type="SAM" id="SignalP"/>
    </source>
</evidence>
<organism evidence="4 5">
    <name type="scientific">Urbifossiella limnaea</name>
    <dbReference type="NCBI Taxonomy" id="2528023"/>
    <lineage>
        <taxon>Bacteria</taxon>
        <taxon>Pseudomonadati</taxon>
        <taxon>Planctomycetota</taxon>
        <taxon>Planctomycetia</taxon>
        <taxon>Gemmatales</taxon>
        <taxon>Gemmataceae</taxon>
        <taxon>Urbifossiella</taxon>
    </lineage>
</organism>
<dbReference type="Pfam" id="PF07587">
    <property type="entry name" value="PSD1"/>
    <property type="match status" value="1"/>
</dbReference>
<accession>A0A517Y1A9</accession>
<dbReference type="Pfam" id="PF07583">
    <property type="entry name" value="PSCyt2"/>
    <property type="match status" value="1"/>
</dbReference>
<evidence type="ECO:0008006" key="6">
    <source>
        <dbReference type="Google" id="ProtNLM"/>
    </source>
</evidence>
<dbReference type="RefSeq" id="WP_145243790.1">
    <property type="nucleotide sequence ID" value="NZ_CP036273.1"/>
</dbReference>
<dbReference type="KEGG" id="uli:ETAA1_55580"/>
<gene>
    <name evidence="4" type="ORF">ETAA1_55580</name>
</gene>
<feature type="domain" description="DUF1553" evidence="3">
    <location>
        <begin position="273"/>
        <end position="487"/>
    </location>
</feature>
<feature type="signal peptide" evidence="1">
    <location>
        <begin position="1"/>
        <end position="22"/>
    </location>
</feature>
<keyword evidence="1" id="KW-0732">Signal</keyword>
<dbReference type="PANTHER" id="PTHR35889">
    <property type="entry name" value="CYCLOINULO-OLIGOSACCHARIDE FRUCTANOTRANSFERASE-RELATED"/>
    <property type="match status" value="1"/>
</dbReference>
<evidence type="ECO:0000259" key="3">
    <source>
        <dbReference type="Pfam" id="PF07587"/>
    </source>
</evidence>
<evidence type="ECO:0000259" key="2">
    <source>
        <dbReference type="Pfam" id="PF07583"/>
    </source>
</evidence>